<comment type="caution">
    <text evidence="6">The sequence shown here is derived from an EMBL/GenBank/DDBJ whole genome shotgun (WGS) entry which is preliminary data.</text>
</comment>
<protein>
    <recommendedName>
        <fullName evidence="8">Inactive hydroxysteroid dehydrogenase-like protein 1</fullName>
    </recommendedName>
</protein>
<comment type="subcellular location">
    <subcellularLocation>
        <location evidence="1">Endoplasmic reticulum</location>
    </subcellularLocation>
</comment>
<dbReference type="CDD" id="cd05356">
    <property type="entry name" value="17beta-HSD1_like_SDR_c"/>
    <property type="match status" value="1"/>
</dbReference>
<dbReference type="InterPro" id="IPR020904">
    <property type="entry name" value="Sc_DH/Rdtase_CS"/>
</dbReference>
<evidence type="ECO:0000256" key="3">
    <source>
        <dbReference type="ARBA" id="ARBA00023002"/>
    </source>
</evidence>
<dbReference type="Gene3D" id="3.40.50.720">
    <property type="entry name" value="NAD(P)-binding Rossmann-like Domain"/>
    <property type="match status" value="1"/>
</dbReference>
<comment type="similarity">
    <text evidence="4">Belongs to the short-chain dehydrogenases/reductases (SDR) family.</text>
</comment>
<dbReference type="PIRSF" id="PIRSF000126">
    <property type="entry name" value="11-beta-HSD1"/>
    <property type="match status" value="1"/>
</dbReference>
<feature type="transmembrane region" description="Helical" evidence="5">
    <location>
        <begin position="6"/>
        <end position="25"/>
    </location>
</feature>
<dbReference type="Pfam" id="PF00106">
    <property type="entry name" value="adh_short"/>
    <property type="match status" value="1"/>
</dbReference>
<sequence length="330" mass="37257">MTGYIYLLAVIGFLCVLLFLFENLWPILQAVRAVLAPWFIPNEETSLVKKFGPWALVTGSTDGIGKAYSFELAKRGVNVVLVSRNEDRLRNTAKQIESRFTVKTKIIAADFSLGLEAIRKVKEEVAKLPIDILVNNVGKMYEYPAYLCEVSEQDIADIITINTIAATLMTRAFLQGMKERKRGAVVNVSSGSEHQPVPFVTVYSATKAYMKSFSNALRYEYQKYGITVQHLAPLFVDTKMNAFSENIQNDRIFVVTPGQYARYAVATLGKMDETSGHWVHGLQTFFIKLAPWWLRMGIGAKFFKKARHDYLLKKIKPGRESNSTEATKTE</sequence>
<keyword evidence="5" id="KW-0472">Membrane</keyword>
<dbReference type="PROSITE" id="PS00061">
    <property type="entry name" value="ADH_SHORT"/>
    <property type="match status" value="1"/>
</dbReference>
<proteinExistence type="inferred from homology"/>
<organism evidence="6 7">
    <name type="scientific">Exocentrus adspersus</name>
    <dbReference type="NCBI Taxonomy" id="1586481"/>
    <lineage>
        <taxon>Eukaryota</taxon>
        <taxon>Metazoa</taxon>
        <taxon>Ecdysozoa</taxon>
        <taxon>Arthropoda</taxon>
        <taxon>Hexapoda</taxon>
        <taxon>Insecta</taxon>
        <taxon>Pterygota</taxon>
        <taxon>Neoptera</taxon>
        <taxon>Endopterygota</taxon>
        <taxon>Coleoptera</taxon>
        <taxon>Polyphaga</taxon>
        <taxon>Cucujiformia</taxon>
        <taxon>Chrysomeloidea</taxon>
        <taxon>Cerambycidae</taxon>
        <taxon>Lamiinae</taxon>
        <taxon>Acanthocinini</taxon>
        <taxon>Exocentrus</taxon>
    </lineage>
</organism>
<keyword evidence="5" id="KW-0812">Transmembrane</keyword>
<name>A0AAV8VQN3_9CUCU</name>
<keyword evidence="2" id="KW-0521">NADP</keyword>
<evidence type="ECO:0000313" key="6">
    <source>
        <dbReference type="EMBL" id="KAJ8916302.1"/>
    </source>
</evidence>
<keyword evidence="7" id="KW-1185">Reference proteome</keyword>
<evidence type="ECO:0008006" key="8">
    <source>
        <dbReference type="Google" id="ProtNLM"/>
    </source>
</evidence>
<dbReference type="Proteomes" id="UP001159042">
    <property type="component" value="Unassembled WGS sequence"/>
</dbReference>
<dbReference type="FunFam" id="3.40.50.720:FF:000137">
    <property type="entry name" value="Hydroxysteroid (17-beta) dehydrogenase 3"/>
    <property type="match status" value="1"/>
</dbReference>
<evidence type="ECO:0000256" key="2">
    <source>
        <dbReference type="ARBA" id="ARBA00022857"/>
    </source>
</evidence>
<dbReference type="PANTHER" id="PTHR43899:SF9">
    <property type="entry name" value="MIP25013P-RELATED"/>
    <property type="match status" value="1"/>
</dbReference>
<dbReference type="InterPro" id="IPR051019">
    <property type="entry name" value="VLCFA-Steroid_DH"/>
</dbReference>
<dbReference type="GO" id="GO:0016491">
    <property type="term" value="F:oxidoreductase activity"/>
    <property type="evidence" value="ECO:0007669"/>
    <property type="project" value="UniProtKB-KW"/>
</dbReference>
<dbReference type="SUPFAM" id="SSF51735">
    <property type="entry name" value="NAD(P)-binding Rossmann-fold domains"/>
    <property type="match status" value="1"/>
</dbReference>
<evidence type="ECO:0000256" key="1">
    <source>
        <dbReference type="ARBA" id="ARBA00004240"/>
    </source>
</evidence>
<keyword evidence="3" id="KW-0560">Oxidoreductase</keyword>
<dbReference type="AlphaFoldDB" id="A0AAV8VQN3"/>
<dbReference type="PRINTS" id="PR00080">
    <property type="entry name" value="SDRFAMILY"/>
</dbReference>
<evidence type="ECO:0000256" key="4">
    <source>
        <dbReference type="RuleBase" id="RU000363"/>
    </source>
</evidence>
<keyword evidence="5" id="KW-1133">Transmembrane helix</keyword>
<reference evidence="6 7" key="1">
    <citation type="journal article" date="2023" name="Insect Mol. Biol.">
        <title>Genome sequencing provides insights into the evolution of gene families encoding plant cell wall-degrading enzymes in longhorned beetles.</title>
        <authorList>
            <person name="Shin N.R."/>
            <person name="Okamura Y."/>
            <person name="Kirsch R."/>
            <person name="Pauchet Y."/>
        </authorList>
    </citation>
    <scope>NUCLEOTIDE SEQUENCE [LARGE SCALE GENOMIC DNA]</scope>
    <source>
        <strain evidence="6">EAD_L_NR</strain>
    </source>
</reference>
<dbReference type="InterPro" id="IPR002347">
    <property type="entry name" value="SDR_fam"/>
</dbReference>
<dbReference type="InterPro" id="IPR036291">
    <property type="entry name" value="NAD(P)-bd_dom_sf"/>
</dbReference>
<dbReference type="GO" id="GO:0005783">
    <property type="term" value="C:endoplasmic reticulum"/>
    <property type="evidence" value="ECO:0007669"/>
    <property type="project" value="UniProtKB-SubCell"/>
</dbReference>
<dbReference type="PRINTS" id="PR00081">
    <property type="entry name" value="GDHRDH"/>
</dbReference>
<evidence type="ECO:0000256" key="5">
    <source>
        <dbReference type="SAM" id="Phobius"/>
    </source>
</evidence>
<dbReference type="PANTHER" id="PTHR43899">
    <property type="entry name" value="RH59310P"/>
    <property type="match status" value="1"/>
</dbReference>
<dbReference type="EMBL" id="JANEYG010000044">
    <property type="protein sequence ID" value="KAJ8916302.1"/>
    <property type="molecule type" value="Genomic_DNA"/>
</dbReference>
<accession>A0AAV8VQN3</accession>
<gene>
    <name evidence="6" type="ORF">NQ315_016443</name>
</gene>
<evidence type="ECO:0000313" key="7">
    <source>
        <dbReference type="Proteomes" id="UP001159042"/>
    </source>
</evidence>